<dbReference type="AlphaFoldDB" id="A0A0C3C0A5"/>
<evidence type="ECO:0000313" key="3">
    <source>
        <dbReference type="EMBL" id="KIM42310.1"/>
    </source>
</evidence>
<evidence type="ECO:0000256" key="2">
    <source>
        <dbReference type="SAM" id="Phobius"/>
    </source>
</evidence>
<protein>
    <submittedName>
        <fullName evidence="3">Uncharacterized protein</fullName>
    </submittedName>
</protein>
<feature type="compositionally biased region" description="Pro residues" evidence="1">
    <location>
        <begin position="103"/>
        <end position="119"/>
    </location>
</feature>
<accession>A0A0C3C0A5</accession>
<keyword evidence="2" id="KW-1133">Transmembrane helix</keyword>
<feature type="non-terminal residue" evidence="3">
    <location>
        <position position="1"/>
    </location>
</feature>
<reference evidence="3 4" key="1">
    <citation type="submission" date="2014-04" db="EMBL/GenBank/DDBJ databases">
        <authorList>
            <consortium name="DOE Joint Genome Institute"/>
            <person name="Kuo A."/>
            <person name="Gay G."/>
            <person name="Dore J."/>
            <person name="Kohler A."/>
            <person name="Nagy L.G."/>
            <person name="Floudas D."/>
            <person name="Copeland A."/>
            <person name="Barry K.W."/>
            <person name="Cichocki N."/>
            <person name="Veneault-Fourrey C."/>
            <person name="LaButti K."/>
            <person name="Lindquist E.A."/>
            <person name="Lipzen A."/>
            <person name="Lundell T."/>
            <person name="Morin E."/>
            <person name="Murat C."/>
            <person name="Sun H."/>
            <person name="Tunlid A."/>
            <person name="Henrissat B."/>
            <person name="Grigoriev I.V."/>
            <person name="Hibbett D.S."/>
            <person name="Martin F."/>
            <person name="Nordberg H.P."/>
            <person name="Cantor M.N."/>
            <person name="Hua S.X."/>
        </authorList>
    </citation>
    <scope>NUCLEOTIDE SEQUENCE [LARGE SCALE GENOMIC DNA]</scope>
    <source>
        <strain evidence="4">h7</strain>
    </source>
</reference>
<evidence type="ECO:0000256" key="1">
    <source>
        <dbReference type="SAM" id="MobiDB-lite"/>
    </source>
</evidence>
<reference evidence="4" key="2">
    <citation type="submission" date="2015-01" db="EMBL/GenBank/DDBJ databases">
        <title>Evolutionary Origins and Diversification of the Mycorrhizal Mutualists.</title>
        <authorList>
            <consortium name="DOE Joint Genome Institute"/>
            <consortium name="Mycorrhizal Genomics Consortium"/>
            <person name="Kohler A."/>
            <person name="Kuo A."/>
            <person name="Nagy L.G."/>
            <person name="Floudas D."/>
            <person name="Copeland A."/>
            <person name="Barry K.W."/>
            <person name="Cichocki N."/>
            <person name="Veneault-Fourrey C."/>
            <person name="LaButti K."/>
            <person name="Lindquist E.A."/>
            <person name="Lipzen A."/>
            <person name="Lundell T."/>
            <person name="Morin E."/>
            <person name="Murat C."/>
            <person name="Riley R."/>
            <person name="Ohm R."/>
            <person name="Sun H."/>
            <person name="Tunlid A."/>
            <person name="Henrissat B."/>
            <person name="Grigoriev I.V."/>
            <person name="Hibbett D.S."/>
            <person name="Martin F."/>
        </authorList>
    </citation>
    <scope>NUCLEOTIDE SEQUENCE [LARGE SCALE GENOMIC DNA]</scope>
    <source>
        <strain evidence="4">h7</strain>
    </source>
</reference>
<keyword evidence="2" id="KW-0472">Membrane</keyword>
<feature type="region of interest" description="Disordered" evidence="1">
    <location>
        <begin position="103"/>
        <end position="135"/>
    </location>
</feature>
<sequence length="201" mass="21612">MLPLQTSSHSTSTRGPVLKSCSTASQIIASIFIFLILCLQPTSVAATNLEQRSTTGNDTGTHLLCTPFGACEPCPKEAMDEPFCQPFGNRRLMHCINSTFAPIPHPPSNTPPPNRPSPPSSHSVPDSVDPNAPPGELPAWESCGRLVPKERADFFEFVGCNLIFALVALGVLFVRMKRVRMSQARWLAARIGVGGGGRNMG</sequence>
<name>A0A0C3C0A5_HEBCY</name>
<proteinExistence type="predicted"/>
<organism evidence="3 4">
    <name type="scientific">Hebeloma cylindrosporum</name>
    <dbReference type="NCBI Taxonomy" id="76867"/>
    <lineage>
        <taxon>Eukaryota</taxon>
        <taxon>Fungi</taxon>
        <taxon>Dikarya</taxon>
        <taxon>Basidiomycota</taxon>
        <taxon>Agaricomycotina</taxon>
        <taxon>Agaricomycetes</taxon>
        <taxon>Agaricomycetidae</taxon>
        <taxon>Agaricales</taxon>
        <taxon>Agaricineae</taxon>
        <taxon>Hymenogastraceae</taxon>
        <taxon>Hebeloma</taxon>
    </lineage>
</organism>
<dbReference type="Proteomes" id="UP000053424">
    <property type="component" value="Unassembled WGS sequence"/>
</dbReference>
<feature type="transmembrane region" description="Helical" evidence="2">
    <location>
        <begin position="154"/>
        <end position="174"/>
    </location>
</feature>
<gene>
    <name evidence="3" type="ORF">M413DRAFT_444737</name>
</gene>
<keyword evidence="4" id="KW-1185">Reference proteome</keyword>
<feature type="compositionally biased region" description="Low complexity" evidence="1">
    <location>
        <begin position="120"/>
        <end position="130"/>
    </location>
</feature>
<evidence type="ECO:0000313" key="4">
    <source>
        <dbReference type="Proteomes" id="UP000053424"/>
    </source>
</evidence>
<dbReference type="HOGENOM" id="CLU_117948_0_0_1"/>
<keyword evidence="2" id="KW-0812">Transmembrane</keyword>
<feature type="non-terminal residue" evidence="3">
    <location>
        <position position="201"/>
    </location>
</feature>
<dbReference type="OrthoDB" id="2525787at2759"/>
<dbReference type="EMBL" id="KN831778">
    <property type="protein sequence ID" value="KIM42310.1"/>
    <property type="molecule type" value="Genomic_DNA"/>
</dbReference>